<feature type="compositionally biased region" description="Polar residues" evidence="1">
    <location>
        <begin position="17"/>
        <end position="26"/>
    </location>
</feature>
<keyword evidence="3" id="KW-1185">Reference proteome</keyword>
<reference evidence="3" key="1">
    <citation type="journal article" date="2006" name="PLoS Biol.">
        <title>Macronuclear genome sequence of the ciliate Tetrahymena thermophila, a model eukaryote.</title>
        <authorList>
            <person name="Eisen J.A."/>
            <person name="Coyne R.S."/>
            <person name="Wu M."/>
            <person name="Wu D."/>
            <person name="Thiagarajan M."/>
            <person name="Wortman J.R."/>
            <person name="Badger J.H."/>
            <person name="Ren Q."/>
            <person name="Amedeo P."/>
            <person name="Jones K.M."/>
            <person name="Tallon L.J."/>
            <person name="Delcher A.L."/>
            <person name="Salzberg S.L."/>
            <person name="Silva J.C."/>
            <person name="Haas B.J."/>
            <person name="Majoros W.H."/>
            <person name="Farzad M."/>
            <person name="Carlton J.M."/>
            <person name="Smith R.K. Jr."/>
            <person name="Garg J."/>
            <person name="Pearlman R.E."/>
            <person name="Karrer K.M."/>
            <person name="Sun L."/>
            <person name="Manning G."/>
            <person name="Elde N.C."/>
            <person name="Turkewitz A.P."/>
            <person name="Asai D.J."/>
            <person name="Wilkes D.E."/>
            <person name="Wang Y."/>
            <person name="Cai H."/>
            <person name="Collins K."/>
            <person name="Stewart B.A."/>
            <person name="Lee S.R."/>
            <person name="Wilamowska K."/>
            <person name="Weinberg Z."/>
            <person name="Ruzzo W.L."/>
            <person name="Wloga D."/>
            <person name="Gaertig J."/>
            <person name="Frankel J."/>
            <person name="Tsao C.-C."/>
            <person name="Gorovsky M.A."/>
            <person name="Keeling P.J."/>
            <person name="Waller R.F."/>
            <person name="Patron N.J."/>
            <person name="Cherry J.M."/>
            <person name="Stover N.A."/>
            <person name="Krieger C.J."/>
            <person name="del Toro C."/>
            <person name="Ryder H.F."/>
            <person name="Williamson S.C."/>
            <person name="Barbeau R.A."/>
            <person name="Hamilton E.P."/>
            <person name="Orias E."/>
        </authorList>
    </citation>
    <scope>NUCLEOTIDE SEQUENCE [LARGE SCALE GENOMIC DNA]</scope>
    <source>
        <strain evidence="3">SB210</strain>
    </source>
</reference>
<evidence type="ECO:0000256" key="1">
    <source>
        <dbReference type="SAM" id="MobiDB-lite"/>
    </source>
</evidence>
<dbReference type="InParanoid" id="W7X1C3"/>
<name>W7X1C3_TETTS</name>
<proteinExistence type="predicted"/>
<evidence type="ECO:0000313" key="2">
    <source>
        <dbReference type="EMBL" id="EWS73025.1"/>
    </source>
</evidence>
<dbReference type="AlphaFoldDB" id="W7X1C3"/>
<organism evidence="2 3">
    <name type="scientific">Tetrahymena thermophila (strain SB210)</name>
    <dbReference type="NCBI Taxonomy" id="312017"/>
    <lineage>
        <taxon>Eukaryota</taxon>
        <taxon>Sar</taxon>
        <taxon>Alveolata</taxon>
        <taxon>Ciliophora</taxon>
        <taxon>Intramacronucleata</taxon>
        <taxon>Oligohymenophorea</taxon>
        <taxon>Hymenostomatida</taxon>
        <taxon>Tetrahymenina</taxon>
        <taxon>Tetrahymenidae</taxon>
        <taxon>Tetrahymena</taxon>
    </lineage>
</organism>
<dbReference type="GeneID" id="24437542"/>
<dbReference type="KEGG" id="tet:TTHERM_000149399"/>
<dbReference type="Proteomes" id="UP000009168">
    <property type="component" value="Unassembled WGS sequence"/>
</dbReference>
<evidence type="ECO:0000313" key="3">
    <source>
        <dbReference type="Proteomes" id="UP000009168"/>
    </source>
</evidence>
<feature type="compositionally biased region" description="Polar residues" evidence="1">
    <location>
        <begin position="47"/>
        <end position="67"/>
    </location>
</feature>
<accession>W7X1C3</accession>
<feature type="region of interest" description="Disordered" evidence="1">
    <location>
        <begin position="16"/>
        <end position="69"/>
    </location>
</feature>
<dbReference type="RefSeq" id="XP_012654422.1">
    <property type="nucleotide sequence ID" value="XM_012798968.1"/>
</dbReference>
<feature type="compositionally biased region" description="Low complexity" evidence="1">
    <location>
        <begin position="27"/>
        <end position="41"/>
    </location>
</feature>
<gene>
    <name evidence="2" type="ORF">TTHERM_000149399</name>
</gene>
<dbReference type="EMBL" id="GG662603">
    <property type="protein sequence ID" value="EWS73025.1"/>
    <property type="molecule type" value="Genomic_DNA"/>
</dbReference>
<sequence length="303" mass="34866">MNFGFQSNKAILHNRNEQANAKPNQNKAKSSSLLSSQVQVAPKIRGSVQSQIKHGQQTKNLHQQSDIEYSKKKEEQVNNILKYFKQIDNHDIFFLTQTKNEGRDMKLLQFQDIRSELSQLNSKNVIQIGLNIDILTSNQLSQSIFSFFNLFQAVSGFYLKSRAKLTLANAEYLSALAKEIVTRTPLLLTLNIYLNWSISLNQSQQTFLDIMFLIENLKNLTAIELCLMKTDISKSQIMRLAQSIMDLPYLLKLNLVVDKHLKLIDLIESYYNAKNQILSILLLKNKLKQQILTNQIILELVTF</sequence>
<protein>
    <submittedName>
        <fullName evidence="2">Uncharacterized protein</fullName>
    </submittedName>
</protein>